<evidence type="ECO:0000256" key="8">
    <source>
        <dbReference type="ARBA" id="ARBA00023136"/>
    </source>
</evidence>
<feature type="transmembrane region" description="Helical" evidence="9">
    <location>
        <begin position="57"/>
        <end position="76"/>
    </location>
</feature>
<evidence type="ECO:0000256" key="4">
    <source>
        <dbReference type="ARBA" id="ARBA00022692"/>
    </source>
</evidence>
<dbReference type="RefSeq" id="WP_369342524.1">
    <property type="nucleotide sequence ID" value="NZ_CP129683.1"/>
</dbReference>
<comment type="subcellular location">
    <subcellularLocation>
        <location evidence="9">Cell membrane</location>
        <topology evidence="9">Multi-pass membrane protein</topology>
    </subcellularLocation>
</comment>
<evidence type="ECO:0000256" key="2">
    <source>
        <dbReference type="ARBA" id="ARBA00022475"/>
    </source>
</evidence>
<evidence type="ECO:0000256" key="5">
    <source>
        <dbReference type="ARBA" id="ARBA00022750"/>
    </source>
</evidence>
<keyword evidence="6 9" id="KW-0378">Hydrolase</keyword>
<reference evidence="11" key="1">
    <citation type="submission" date="2023-07" db="EMBL/GenBank/DDBJ databases">
        <title>Bifidobacterium aquikefiriaerophilum sp. nov. and Bifidobacterium eccum sp. nov., isolated from water kefir.</title>
        <authorList>
            <person name="Breselge S."/>
            <person name="Bellassi P."/>
            <person name="Barcenilla C."/>
            <person name="Alvarez-Ordonez A."/>
            <person name="Morelli L."/>
            <person name="Cotter P.D."/>
        </authorList>
    </citation>
    <scope>NUCLEOTIDE SEQUENCE</scope>
    <source>
        <strain evidence="11">WK012_4_13</strain>
    </source>
</reference>
<evidence type="ECO:0000256" key="6">
    <source>
        <dbReference type="ARBA" id="ARBA00022801"/>
    </source>
</evidence>
<keyword evidence="3 9" id="KW-0645">Protease</keyword>
<comment type="caution">
    <text evidence="9">Lacks conserved residue(s) required for the propagation of feature annotation.</text>
</comment>
<evidence type="ECO:0000256" key="9">
    <source>
        <dbReference type="HAMAP-Rule" id="MF_00161"/>
    </source>
</evidence>
<keyword evidence="4 9" id="KW-0812">Transmembrane</keyword>
<dbReference type="KEGG" id="bfk:QN062_03100"/>
<evidence type="ECO:0000256" key="3">
    <source>
        <dbReference type="ARBA" id="ARBA00022670"/>
    </source>
</evidence>
<sequence length="163" mass="17118">MAVFSCVALLGLVLDRVSKLLALRYLSLTESRTVIPHLLSLRLLRNPGASLGFGSNSTWVISVLAIVACIVIAAIACRATSMAWIVVLGMAFSGAAGNLIDRVAYADGVLNGKVVDFLDYGWSVGNVADIFLMCAGVGMVVLVSIGVPWRMSGRTADADDGNE</sequence>
<comment type="function">
    <text evidence="9">This protein specifically catalyzes the removal of signal peptides from prolipoproteins.</text>
</comment>
<dbReference type="PRINTS" id="PR00781">
    <property type="entry name" value="LIPOSIGPTASE"/>
</dbReference>
<organism evidence="11">
    <name type="scientific">Bifidobacterium fermentum</name>
    <dbReference type="NCBI Taxonomy" id="3059035"/>
    <lineage>
        <taxon>Bacteria</taxon>
        <taxon>Bacillati</taxon>
        <taxon>Actinomycetota</taxon>
        <taxon>Actinomycetes</taxon>
        <taxon>Bifidobacteriales</taxon>
        <taxon>Bifidobacteriaceae</taxon>
        <taxon>Bifidobacterium</taxon>
    </lineage>
</organism>
<feature type="transmembrane region" description="Helical" evidence="9">
    <location>
        <begin position="83"/>
        <end position="100"/>
    </location>
</feature>
<dbReference type="PANTHER" id="PTHR33695:SF1">
    <property type="entry name" value="LIPOPROTEIN SIGNAL PEPTIDASE"/>
    <property type="match status" value="1"/>
</dbReference>
<keyword evidence="5 9" id="KW-0064">Aspartyl protease</keyword>
<dbReference type="GO" id="GO:0004190">
    <property type="term" value="F:aspartic-type endopeptidase activity"/>
    <property type="evidence" value="ECO:0007669"/>
    <property type="project" value="UniProtKB-UniRule"/>
</dbReference>
<protein>
    <recommendedName>
        <fullName evidence="9">Lipoprotein signal peptidase</fullName>
        <ecNumber evidence="9">3.4.23.36</ecNumber>
    </recommendedName>
    <alternativeName>
        <fullName evidence="9">Prolipoprotein signal peptidase</fullName>
    </alternativeName>
    <alternativeName>
        <fullName evidence="9">Signal peptidase II</fullName>
        <shortName evidence="9">SPase II</shortName>
    </alternativeName>
</protein>
<name>A0AB39UQU7_9BIFI</name>
<accession>A0AB39UQU7</accession>
<dbReference type="EC" id="3.4.23.36" evidence="9"/>
<evidence type="ECO:0000256" key="7">
    <source>
        <dbReference type="ARBA" id="ARBA00022989"/>
    </source>
</evidence>
<dbReference type="EMBL" id="CP129683">
    <property type="protein sequence ID" value="XDS51563.1"/>
    <property type="molecule type" value="Genomic_DNA"/>
</dbReference>
<evidence type="ECO:0000313" key="11">
    <source>
        <dbReference type="EMBL" id="XDS51563.1"/>
    </source>
</evidence>
<comment type="catalytic activity">
    <reaction evidence="9">
        <text>Release of signal peptides from bacterial membrane prolipoproteins. Hydrolyzes -Xaa-Yaa-Zaa-|-(S,diacylglyceryl)Cys-, in which Xaa is hydrophobic (preferably Leu), and Yaa (Ala or Ser) and Zaa (Gly or Ala) have small, neutral side chains.</text>
        <dbReference type="EC" id="3.4.23.36"/>
    </reaction>
</comment>
<feature type="active site" evidence="9">
    <location>
        <position position="116"/>
    </location>
</feature>
<evidence type="ECO:0000256" key="1">
    <source>
        <dbReference type="ARBA" id="ARBA00006139"/>
    </source>
</evidence>
<feature type="active site" evidence="9">
    <location>
        <position position="129"/>
    </location>
</feature>
<keyword evidence="7 9" id="KW-1133">Transmembrane helix</keyword>
<dbReference type="AlphaFoldDB" id="A0AB39UQU7"/>
<dbReference type="GO" id="GO:0006508">
    <property type="term" value="P:proteolysis"/>
    <property type="evidence" value="ECO:0007669"/>
    <property type="project" value="UniProtKB-KW"/>
</dbReference>
<comment type="similarity">
    <text evidence="1 9 10">Belongs to the peptidase A8 family.</text>
</comment>
<dbReference type="HAMAP" id="MF_00161">
    <property type="entry name" value="LspA"/>
    <property type="match status" value="1"/>
</dbReference>
<evidence type="ECO:0000256" key="10">
    <source>
        <dbReference type="RuleBase" id="RU004181"/>
    </source>
</evidence>
<proteinExistence type="inferred from homology"/>
<keyword evidence="8 9" id="KW-0472">Membrane</keyword>
<gene>
    <name evidence="9" type="primary">lspA</name>
    <name evidence="11" type="ORF">QN062_03100</name>
</gene>
<dbReference type="GO" id="GO:0005886">
    <property type="term" value="C:plasma membrane"/>
    <property type="evidence" value="ECO:0007669"/>
    <property type="project" value="UniProtKB-SubCell"/>
</dbReference>
<dbReference type="PANTHER" id="PTHR33695">
    <property type="entry name" value="LIPOPROTEIN SIGNAL PEPTIDASE"/>
    <property type="match status" value="1"/>
</dbReference>
<keyword evidence="2 9" id="KW-1003">Cell membrane</keyword>
<feature type="transmembrane region" description="Helical" evidence="9">
    <location>
        <begin position="120"/>
        <end position="145"/>
    </location>
</feature>
<comment type="pathway">
    <text evidence="9">Protein modification; lipoprotein biosynthesis (signal peptide cleavage).</text>
</comment>
<dbReference type="Pfam" id="PF01252">
    <property type="entry name" value="Peptidase_A8"/>
    <property type="match status" value="1"/>
</dbReference>
<dbReference type="InterPro" id="IPR001872">
    <property type="entry name" value="Peptidase_A8"/>
</dbReference>